<feature type="region of interest" description="Disordered" evidence="9">
    <location>
        <begin position="1026"/>
        <end position="1053"/>
    </location>
</feature>
<evidence type="ECO:0000256" key="9">
    <source>
        <dbReference type="SAM" id="MobiDB-lite"/>
    </source>
</evidence>
<dbReference type="GO" id="GO:0030515">
    <property type="term" value="F:snoRNA binding"/>
    <property type="evidence" value="ECO:0007669"/>
    <property type="project" value="TreeGrafter"/>
</dbReference>
<dbReference type="PANTHER" id="PTHR13457:SF1">
    <property type="entry name" value="HEAT REPEAT-CONTAINING PROTEIN 1"/>
    <property type="match status" value="1"/>
</dbReference>
<protein>
    <recommendedName>
        <fullName evidence="3 8">U3 small nucleolar RNA-associated protein 10</fullName>
    </recommendedName>
</protein>
<comment type="subunit">
    <text evidence="8">Component of the ribosomal small subunit (SSU) processome.</text>
</comment>
<dbReference type="SUPFAM" id="SSF48371">
    <property type="entry name" value="ARM repeat"/>
    <property type="match status" value="1"/>
</dbReference>
<keyword evidence="5 8" id="KW-0698">rRNA processing</keyword>
<evidence type="ECO:0000313" key="11">
    <source>
        <dbReference type="EMBL" id="ORZ35313.1"/>
    </source>
</evidence>
<evidence type="ECO:0000256" key="2">
    <source>
        <dbReference type="ARBA" id="ARBA00010559"/>
    </source>
</evidence>
<dbReference type="Gene3D" id="1.25.10.10">
    <property type="entry name" value="Leucine-rich Repeat Variant"/>
    <property type="match status" value="2"/>
</dbReference>
<dbReference type="InterPro" id="IPR012954">
    <property type="entry name" value="BP28_C_dom"/>
</dbReference>
<name>A0A1Y2HNM9_9FUNG</name>
<feature type="region of interest" description="Disordered" evidence="9">
    <location>
        <begin position="1304"/>
        <end position="1331"/>
    </location>
</feature>
<dbReference type="Proteomes" id="UP000193411">
    <property type="component" value="Unassembled WGS sequence"/>
</dbReference>
<dbReference type="PANTHER" id="PTHR13457">
    <property type="entry name" value="BAP28"/>
    <property type="match status" value="1"/>
</dbReference>
<dbReference type="InterPro" id="IPR040191">
    <property type="entry name" value="UTP10"/>
</dbReference>
<evidence type="ECO:0000256" key="1">
    <source>
        <dbReference type="ARBA" id="ARBA00004604"/>
    </source>
</evidence>
<evidence type="ECO:0000256" key="5">
    <source>
        <dbReference type="ARBA" id="ARBA00022552"/>
    </source>
</evidence>
<evidence type="ECO:0000256" key="3">
    <source>
        <dbReference type="ARBA" id="ARBA00015399"/>
    </source>
</evidence>
<comment type="caution">
    <text evidence="11">The sequence shown here is derived from an EMBL/GenBank/DDBJ whole genome shotgun (WGS) entry which is preliminary data.</text>
</comment>
<feature type="compositionally biased region" description="Low complexity" evidence="9">
    <location>
        <begin position="1315"/>
        <end position="1324"/>
    </location>
</feature>
<dbReference type="GO" id="GO:0032040">
    <property type="term" value="C:small-subunit processome"/>
    <property type="evidence" value="ECO:0007669"/>
    <property type="project" value="TreeGrafter"/>
</dbReference>
<dbReference type="GO" id="GO:0034455">
    <property type="term" value="C:t-UTP complex"/>
    <property type="evidence" value="ECO:0007669"/>
    <property type="project" value="TreeGrafter"/>
</dbReference>
<gene>
    <name evidence="11" type="ORF">BCR44DRAFT_89619</name>
</gene>
<comment type="subcellular location">
    <subcellularLocation>
        <location evidence="1 8">Nucleus</location>
        <location evidence="1 8">Nucleolus</location>
    </subcellularLocation>
</comment>
<keyword evidence="7 8" id="KW-0687">Ribonucleoprotein</keyword>
<evidence type="ECO:0000256" key="8">
    <source>
        <dbReference type="RuleBase" id="RU367065"/>
    </source>
</evidence>
<evidence type="ECO:0000259" key="10">
    <source>
        <dbReference type="SMART" id="SM01036"/>
    </source>
</evidence>
<dbReference type="InterPro" id="IPR056473">
    <property type="entry name" value="HEAT_Utp10/HEAT1"/>
</dbReference>
<comment type="similarity">
    <text evidence="2 8">Belongs to the HEATR1/UTP10 family.</text>
</comment>
<dbReference type="Pfam" id="PF23243">
    <property type="entry name" value="HEAT_HEATR1"/>
    <property type="match status" value="1"/>
</dbReference>
<dbReference type="STRING" id="765915.A0A1Y2HNM9"/>
<organism evidence="11 12">
    <name type="scientific">Catenaria anguillulae PL171</name>
    <dbReference type="NCBI Taxonomy" id="765915"/>
    <lineage>
        <taxon>Eukaryota</taxon>
        <taxon>Fungi</taxon>
        <taxon>Fungi incertae sedis</taxon>
        <taxon>Blastocladiomycota</taxon>
        <taxon>Blastocladiomycetes</taxon>
        <taxon>Blastocladiales</taxon>
        <taxon>Catenariaceae</taxon>
        <taxon>Catenaria</taxon>
    </lineage>
</organism>
<comment type="function">
    <text evidence="8">Involved in nucleolar processing of pre-18S ribosomal RNA.</text>
</comment>
<proteinExistence type="inferred from homology"/>
<accession>A0A1Y2HNM9</accession>
<feature type="domain" description="BP28 C-terminal" evidence="10">
    <location>
        <begin position="1696"/>
        <end position="1826"/>
    </location>
</feature>
<dbReference type="GO" id="GO:0045943">
    <property type="term" value="P:positive regulation of transcription by RNA polymerase I"/>
    <property type="evidence" value="ECO:0007669"/>
    <property type="project" value="TreeGrafter"/>
</dbReference>
<dbReference type="InterPro" id="IPR016024">
    <property type="entry name" value="ARM-type_fold"/>
</dbReference>
<evidence type="ECO:0000313" key="12">
    <source>
        <dbReference type="Proteomes" id="UP000193411"/>
    </source>
</evidence>
<reference evidence="11 12" key="1">
    <citation type="submission" date="2016-07" db="EMBL/GenBank/DDBJ databases">
        <title>Pervasive Adenine N6-methylation of Active Genes in Fungi.</title>
        <authorList>
            <consortium name="DOE Joint Genome Institute"/>
            <person name="Mondo S.J."/>
            <person name="Dannebaum R.O."/>
            <person name="Kuo R.C."/>
            <person name="Labutti K."/>
            <person name="Haridas S."/>
            <person name="Kuo A."/>
            <person name="Salamov A."/>
            <person name="Ahrendt S.R."/>
            <person name="Lipzen A."/>
            <person name="Sullivan W."/>
            <person name="Andreopoulos W.B."/>
            <person name="Clum A."/>
            <person name="Lindquist E."/>
            <person name="Daum C."/>
            <person name="Ramamoorthy G.K."/>
            <person name="Gryganskyi A."/>
            <person name="Culley D."/>
            <person name="Magnuson J.K."/>
            <person name="James T.Y."/>
            <person name="O'Malley M.A."/>
            <person name="Stajich J.E."/>
            <person name="Spatafora J.W."/>
            <person name="Visel A."/>
            <person name="Grigoriev I.V."/>
        </authorList>
    </citation>
    <scope>NUCLEOTIDE SEQUENCE [LARGE SCALE GENOMIC DNA]</scope>
    <source>
        <strain evidence="11 12">PL171</strain>
    </source>
</reference>
<keyword evidence="6 8" id="KW-0539">Nucleus</keyword>
<dbReference type="Pfam" id="PF12397">
    <property type="entry name" value="U3snoRNP10"/>
    <property type="match status" value="1"/>
</dbReference>
<dbReference type="GO" id="GO:0030686">
    <property type="term" value="C:90S preribosome"/>
    <property type="evidence" value="ECO:0007669"/>
    <property type="project" value="TreeGrafter"/>
</dbReference>
<sequence>MASSLAKQLEALNRNPEFTFGTGTGRREGKLRPSFLFDPKVAATYDLDTMFNIGSNGYAELLQLDPACFAAFEQPIFSEAAKATDRALRDSAFNKKLDQVLHQLLLALSPHFLLKPAGKVIEWLIRRFRINEFNVESVMACILPYYETKQFTHMLTTLDLSRAPRWAFLAHVVETAKPMDRHFLMRRLFADQSLVSFACETILERVKAKLPFNTAFTFYTTTLITYVTKANEITPEIATVLMPFILDGVKSANREWRLSNYLVLCQLAARTSLSDLSLTSLLTSIVHTAATDSGASSQALLTLVCLAQSQTHFPRDLDAVAAILDLPNTLATLERAAAQYKCDSLLAAMLHSMCVRGEWEKIQTLVAHAGIKLPAGAVEALVKDVLAKVVADESVKTAVTPLLHRLQGRYSAALDSAVAAFVHAHAQGDDKNKVFTVIEHCLGGTAHALLPDLGTTVYLALRHTEPAYCLAALRHLASMLETSAGKKQQAAAGKKSGKKSSGPSVVFHSAPKMAAEDATGLAEAIVDALAHGQQEPAITETILSSPALVDFIGQHATAIAIPALIQLALAAPSQPAVAAIISIVRDHAKELASASDAHAAAHLYARHAQAAHIDWLRAAKYSPTPAVPATETIAELLAVPAYAASGLHWVTTDNLGDLIEPIVKLINNAQSTKEVKEQALKAVLASNQFVHHRMALYAALSLTDSDLAALASQVNGLVAGPAALDYLCPGLRHATPQVVRRCLEHIASVVRKASQATDFQVVLPYVLPCLLNADKSVRDAVVVVMRAVIEKLPGGKSGGRTQDPVGGYAAKDVLFVEPKALRAWLSAAVEADVASSSEAIMYLSFRKKGFQVLEALLSHMPFVDLETLAAWLKIFVRVDSPQVFSSLHMYFRQRHAGLGDAAADSDQVNVLVQFIHCITPTVASHILKADCLETITQFLNGYSTPALARVQQATLTRITPELWTSLSADQQFKVLYVLLNIASKSQVSDVVLEAKSVLKRIPLSVNVMVNMFHHLISTKNPSASLIAGKPPASKRPNLGNNSTGGSGGDGNQPMVRQRLGKLTSLLELVSYKDVDDSRLLVAPLFATLQTIINHPAYNQYDYIIQLVLSDLLHVDKDGLDESVFRVDLLVSCIRSTDNPQTHNSVLLVLSALAPRCADKVLLNVMPIFTFMGAHVLRQDDEYTFNVIESTIEKIIPSLLLNVTHVKHVIQVFVDAIQHIPVHRRLRLFTTLIRTLGVEYLYAIVALLLEQEPVTLLEFCLLMSSEFPVADQLRAMIQLVKLCNGQDEQPMPAAAAAIAASAKSATNKKGGKQKRGTNNTNSGKNNKMDVDTTDDQRLISTASLAKLQQPVLMYIDENLMLRSFIESLSKARVEAEVKHFIEALLILVQRQADNKPLLRLAYGVLDKVHHLLSLTTFLSVISQLWKHDDVLVQKRAVAMFNDRVGHLSAGVVAKYQGMLMDTLPDVLWIFEAAPKKNDPELLQLGLMAMQQLAVHYAGQPAYMSQFMACLPVVLSHIVPAAAGAAAKQSQGKPSGKKPVSTTPSVPAAVTASAFVCLSHMIAQLKQRTVKHLNEWMPALLAFTSAQDAHALNRLSALACLDQTIRHLHAFLSPYLGRIYNIVLGARAQVAASATASNPQIDLLNTKLDDILAQIAGHVQPRHLLPSLIEKTASLEGDDAQVPHLIAFVSHVISALSKDGIKQFHADVFDKVVLVLLNMRPTYSPLAMQPLVSLVMKLNEDLFRPLFARMLQWSRAESRRAPAFFHAVSTLFDSLKNLLVGYAAMAFEDLVAVVHTTVLDSGDAAKVLAAQHALAVMTKTALYDSAGVVVGQLEMLAKAAVVALRVPALTPAATQALVQLAVTVNDDNAWKVVHSPLLAAMRANAMDEDDPLLRGLVEAAAGASMSVPVLDEEAELHWRSAAVAVVGQLFETVGEGYLVLLPETVPAIAECLEEEDLERVTAATVRQMEEVLGEPMAKYLQK</sequence>
<keyword evidence="12" id="KW-1185">Reference proteome</keyword>
<evidence type="ECO:0000256" key="7">
    <source>
        <dbReference type="ARBA" id="ARBA00023274"/>
    </source>
</evidence>
<dbReference type="Pfam" id="PF08146">
    <property type="entry name" value="BP28CT"/>
    <property type="match status" value="1"/>
</dbReference>
<dbReference type="InterPro" id="IPR011989">
    <property type="entry name" value="ARM-like"/>
</dbReference>
<dbReference type="GO" id="GO:0000462">
    <property type="term" value="P:maturation of SSU-rRNA from tricistronic rRNA transcript (SSU-rRNA, 5.8S rRNA, LSU-rRNA)"/>
    <property type="evidence" value="ECO:0007669"/>
    <property type="project" value="TreeGrafter"/>
</dbReference>
<dbReference type="InterPro" id="IPR022125">
    <property type="entry name" value="U3snoRNP10_N"/>
</dbReference>
<dbReference type="OrthoDB" id="31183at2759"/>
<dbReference type="SMART" id="SM01036">
    <property type="entry name" value="BP28CT"/>
    <property type="match status" value="1"/>
</dbReference>
<evidence type="ECO:0000256" key="4">
    <source>
        <dbReference type="ARBA" id="ARBA00022517"/>
    </source>
</evidence>
<evidence type="ECO:0000256" key="6">
    <source>
        <dbReference type="ARBA" id="ARBA00023242"/>
    </source>
</evidence>
<keyword evidence="4 8" id="KW-0690">Ribosome biogenesis</keyword>
<dbReference type="EMBL" id="MCFL01000023">
    <property type="protein sequence ID" value="ORZ35313.1"/>
    <property type="molecule type" value="Genomic_DNA"/>
</dbReference>